<reference evidence="2 3" key="1">
    <citation type="journal article" date="2019" name="Sci. Rep.">
        <title>Comparative genomics of chytrid fungi reveal insights into the obligate biotrophic and pathogenic lifestyle of Synchytrium endobioticum.</title>
        <authorList>
            <person name="van de Vossenberg B.T.L.H."/>
            <person name="Warris S."/>
            <person name="Nguyen H.D.T."/>
            <person name="van Gent-Pelzer M.P.E."/>
            <person name="Joly D.L."/>
            <person name="van de Geest H.C."/>
            <person name="Bonants P.J.M."/>
            <person name="Smith D.S."/>
            <person name="Levesque C.A."/>
            <person name="van der Lee T.A.J."/>
        </authorList>
    </citation>
    <scope>NUCLEOTIDE SEQUENCE [LARGE SCALE GENOMIC DNA]</scope>
    <source>
        <strain evidence="2 3">CBS 675.73</strain>
    </source>
</reference>
<name>A0A507EWV5_9FUNG</name>
<evidence type="ECO:0000256" key="1">
    <source>
        <dbReference type="SAM" id="MobiDB-lite"/>
    </source>
</evidence>
<feature type="compositionally biased region" description="Polar residues" evidence="1">
    <location>
        <begin position="1"/>
        <end position="14"/>
    </location>
</feature>
<accession>A0A507EWV5</accession>
<feature type="compositionally biased region" description="Basic and acidic residues" evidence="1">
    <location>
        <begin position="129"/>
        <end position="139"/>
    </location>
</feature>
<evidence type="ECO:0000313" key="2">
    <source>
        <dbReference type="EMBL" id="TPX67837.1"/>
    </source>
</evidence>
<dbReference type="AlphaFoldDB" id="A0A507EWV5"/>
<gene>
    <name evidence="2" type="ORF">CcCBS67573_g07365</name>
</gene>
<keyword evidence="3" id="KW-1185">Reference proteome</keyword>
<dbReference type="EMBL" id="QEAP01000377">
    <property type="protein sequence ID" value="TPX67837.1"/>
    <property type="molecule type" value="Genomic_DNA"/>
</dbReference>
<dbReference type="OrthoDB" id="2161614at2759"/>
<comment type="caution">
    <text evidence="2">The sequence shown here is derived from an EMBL/GenBank/DDBJ whole genome shotgun (WGS) entry which is preliminary data.</text>
</comment>
<proteinExistence type="predicted"/>
<dbReference type="Proteomes" id="UP000320333">
    <property type="component" value="Unassembled WGS sequence"/>
</dbReference>
<protein>
    <submittedName>
        <fullName evidence="2">Uncharacterized protein</fullName>
    </submittedName>
</protein>
<sequence length="274" mass="29517">MTIAETANSEQPLPQTADAAQLKRKGTAGDAESTVSHETSETDKRHKTDETVTAAAAEEEDAASIYPDSEEFYAWLVTGSEAGDFLASHRLKSVVDALPACNRLVELGVESVYDPADDAEDEADTEADSSDKSATEKADVAAKAEKELSSDEKAKLDEIDDLKDSVNFAIEDSYCITLVDFVPSETAKKEPAASVELRQCLATCGSSKTWIKLSISREAPTAESAACVPITVSVFDARKGHIIPKIMSWKWLTSVEPAKTDMDAGIKAMVEKYL</sequence>
<feature type="compositionally biased region" description="Acidic residues" evidence="1">
    <location>
        <begin position="115"/>
        <end position="128"/>
    </location>
</feature>
<feature type="region of interest" description="Disordered" evidence="1">
    <location>
        <begin position="1"/>
        <end position="51"/>
    </location>
</feature>
<organism evidence="2 3">
    <name type="scientific">Chytriomyces confervae</name>
    <dbReference type="NCBI Taxonomy" id="246404"/>
    <lineage>
        <taxon>Eukaryota</taxon>
        <taxon>Fungi</taxon>
        <taxon>Fungi incertae sedis</taxon>
        <taxon>Chytridiomycota</taxon>
        <taxon>Chytridiomycota incertae sedis</taxon>
        <taxon>Chytridiomycetes</taxon>
        <taxon>Chytridiales</taxon>
        <taxon>Chytriomycetaceae</taxon>
        <taxon>Chytriomyces</taxon>
    </lineage>
</organism>
<evidence type="ECO:0000313" key="3">
    <source>
        <dbReference type="Proteomes" id="UP000320333"/>
    </source>
</evidence>
<feature type="region of interest" description="Disordered" evidence="1">
    <location>
        <begin position="113"/>
        <end position="139"/>
    </location>
</feature>
<feature type="compositionally biased region" description="Basic and acidic residues" evidence="1">
    <location>
        <begin position="38"/>
        <end position="50"/>
    </location>
</feature>